<dbReference type="PROSITE" id="PS50142">
    <property type="entry name" value="RNASE_3_2"/>
    <property type="match status" value="1"/>
</dbReference>
<dbReference type="AlphaFoldDB" id="A0AAJ0GBU6"/>
<dbReference type="Proteomes" id="UP001271007">
    <property type="component" value="Unassembled WGS sequence"/>
</dbReference>
<organism evidence="2 3">
    <name type="scientific">Extremus antarcticus</name>
    <dbReference type="NCBI Taxonomy" id="702011"/>
    <lineage>
        <taxon>Eukaryota</taxon>
        <taxon>Fungi</taxon>
        <taxon>Dikarya</taxon>
        <taxon>Ascomycota</taxon>
        <taxon>Pezizomycotina</taxon>
        <taxon>Dothideomycetes</taxon>
        <taxon>Dothideomycetidae</taxon>
        <taxon>Mycosphaerellales</taxon>
        <taxon>Extremaceae</taxon>
        <taxon>Extremus</taxon>
    </lineage>
</organism>
<dbReference type="GO" id="GO:0006396">
    <property type="term" value="P:RNA processing"/>
    <property type="evidence" value="ECO:0007669"/>
    <property type="project" value="InterPro"/>
</dbReference>
<dbReference type="SMART" id="SM00535">
    <property type="entry name" value="RIBOc"/>
    <property type="match status" value="1"/>
</dbReference>
<evidence type="ECO:0000313" key="2">
    <source>
        <dbReference type="EMBL" id="KAK3052752.1"/>
    </source>
</evidence>
<comment type="caution">
    <text evidence="2">The sequence shown here is derived from an EMBL/GenBank/DDBJ whole genome shotgun (WGS) entry which is preliminary data.</text>
</comment>
<accession>A0AAJ0GBU6</accession>
<sequence>MPRQNRIQIRQDWLSDFLSRHEIDIITESSATELGPEVREIPAGEVAQPATFPYPNIRKAKELRDINGGQEAAARAVIVKHKLPGAQARSMPKVRTAGFDRARGHIEEALGYSFKQDSWLLEALYNGAPAAIGSRTLTQGNRPLAQLGDAVLEIIMREICYDLGIGIGPTCVRSMAIVSNRNLCNVGRRKGLEPFIMCTPGSKLTPYEVATCVEAIFGAVYKDSQNDLGTVKRSMVIFGLI</sequence>
<evidence type="ECO:0000313" key="3">
    <source>
        <dbReference type="Proteomes" id="UP001271007"/>
    </source>
</evidence>
<name>A0AAJ0GBU6_9PEZI</name>
<dbReference type="CDD" id="cd00593">
    <property type="entry name" value="RIBOc"/>
    <property type="match status" value="1"/>
</dbReference>
<dbReference type="GO" id="GO:0004525">
    <property type="term" value="F:ribonuclease III activity"/>
    <property type="evidence" value="ECO:0007669"/>
    <property type="project" value="InterPro"/>
</dbReference>
<dbReference type="InterPro" id="IPR000999">
    <property type="entry name" value="RNase_III_dom"/>
</dbReference>
<evidence type="ECO:0000259" key="1">
    <source>
        <dbReference type="PROSITE" id="PS50142"/>
    </source>
</evidence>
<protein>
    <recommendedName>
        <fullName evidence="1">RNase III domain-containing protein</fullName>
    </recommendedName>
</protein>
<keyword evidence="3" id="KW-1185">Reference proteome</keyword>
<dbReference type="SUPFAM" id="SSF69065">
    <property type="entry name" value="RNase III domain-like"/>
    <property type="match status" value="1"/>
</dbReference>
<feature type="domain" description="RNase III" evidence="1">
    <location>
        <begin position="103"/>
        <end position="225"/>
    </location>
</feature>
<dbReference type="Gene3D" id="1.10.1520.10">
    <property type="entry name" value="Ribonuclease III domain"/>
    <property type="match status" value="1"/>
</dbReference>
<dbReference type="EMBL" id="JAWDJX010000019">
    <property type="protein sequence ID" value="KAK3052752.1"/>
    <property type="molecule type" value="Genomic_DNA"/>
</dbReference>
<gene>
    <name evidence="2" type="ORF">LTR09_006235</name>
</gene>
<reference evidence="2" key="1">
    <citation type="submission" date="2023-04" db="EMBL/GenBank/DDBJ databases">
        <title>Black Yeasts Isolated from many extreme environments.</title>
        <authorList>
            <person name="Coleine C."/>
            <person name="Stajich J.E."/>
            <person name="Selbmann L."/>
        </authorList>
    </citation>
    <scope>NUCLEOTIDE SEQUENCE</scope>
    <source>
        <strain evidence="2">CCFEE 5312</strain>
    </source>
</reference>
<proteinExistence type="predicted"/>
<dbReference type="InterPro" id="IPR036389">
    <property type="entry name" value="RNase_III_sf"/>
</dbReference>
<dbReference type="Pfam" id="PF00636">
    <property type="entry name" value="Ribonuclease_3"/>
    <property type="match status" value="1"/>
</dbReference>